<dbReference type="InterPro" id="IPR007536">
    <property type="entry name" value="16SrRNA_methylTrfase_J"/>
</dbReference>
<accession>A0AAX2CGI1</accession>
<proteinExistence type="predicted"/>
<dbReference type="Pfam" id="PF04445">
    <property type="entry name" value="SAM_MT"/>
    <property type="match status" value="1"/>
</dbReference>
<evidence type="ECO:0000313" key="1">
    <source>
        <dbReference type="EMBL" id="SCL91121.1"/>
    </source>
</evidence>
<dbReference type="PANTHER" id="PTHR36112">
    <property type="entry name" value="RIBOSOMAL RNA SMALL SUBUNIT METHYLTRANSFERASE J"/>
    <property type="match status" value="1"/>
</dbReference>
<dbReference type="InterPro" id="IPR029063">
    <property type="entry name" value="SAM-dependent_MTases_sf"/>
</dbReference>
<name>A0AAX2CGI1_9BACI</name>
<dbReference type="RefSeq" id="WP_087098567.1">
    <property type="nucleotide sequence ID" value="NZ_CP066179.1"/>
</dbReference>
<comment type="caution">
    <text evidence="1">The sequence shown here is derived from an EMBL/GenBank/DDBJ whole genome shotgun (WGS) entry which is preliminary data.</text>
</comment>
<gene>
    <name evidence="1" type="ORF">BCB44BAC_01820</name>
</gene>
<dbReference type="Gene3D" id="3.40.50.150">
    <property type="entry name" value="Vaccinia Virus protein VP39"/>
    <property type="match status" value="1"/>
</dbReference>
<reference evidence="1 2" key="1">
    <citation type="submission" date="2016-08" db="EMBL/GenBank/DDBJ databases">
        <authorList>
            <person name="Loux V."/>
            <person name="Rue O."/>
        </authorList>
    </citation>
    <scope>NUCLEOTIDE SEQUENCE [LARGE SCALE GENOMIC DNA]</scope>
    <source>
        <strain evidence="1 2">AFSSA_08CEB44bac</strain>
    </source>
</reference>
<dbReference type="EMBL" id="FMIK01000024">
    <property type="protein sequence ID" value="SCL91121.1"/>
    <property type="molecule type" value="Genomic_DNA"/>
</dbReference>
<organism evidence="1 2">
    <name type="scientific">Bacillus cytotoxicus</name>
    <dbReference type="NCBI Taxonomy" id="580165"/>
    <lineage>
        <taxon>Bacteria</taxon>
        <taxon>Bacillati</taxon>
        <taxon>Bacillota</taxon>
        <taxon>Bacilli</taxon>
        <taxon>Bacillales</taxon>
        <taxon>Bacillaceae</taxon>
        <taxon>Bacillus</taxon>
        <taxon>Bacillus cereus group</taxon>
    </lineage>
</organism>
<dbReference type="Proteomes" id="UP000242164">
    <property type="component" value="Unassembled WGS sequence"/>
</dbReference>
<protein>
    <submittedName>
        <fullName evidence="1">Protein-L-IsoD(D-D) O-methyltransferase</fullName>
    </submittedName>
</protein>
<evidence type="ECO:0000313" key="2">
    <source>
        <dbReference type="Proteomes" id="UP000242164"/>
    </source>
</evidence>
<dbReference type="AlphaFoldDB" id="A0AAX2CGI1"/>
<dbReference type="PANTHER" id="PTHR36112:SF1">
    <property type="entry name" value="RIBOSOMAL RNA SMALL SUBUNIT METHYLTRANSFERASE J"/>
    <property type="match status" value="1"/>
</dbReference>
<sequence length="258" mass="29897">MIVTTAGRTNREMTVYAKEVAKELQCPFAMRDELSVHQLHKQFEDDVLVVGKNRLAIYPNGTDESFFFHPNSAMFRVKRLMRGEQDSFVQAAKLEKGMTVLDCTLGMASDSIVASYIVGKEGAVTGIEGNRYMAYIMDKGLKQWCSGIPEMDEAMRQIIVKESEHFNFLKHCEDNRYDVVYLDPMFEETIVESDGIRGLKHFALYHDITDETIQEAKRVAKKRVVLKDHFRSERFERHHFFVYKRKSAKFHFGVIETC</sequence>
<dbReference type="GO" id="GO:0008990">
    <property type="term" value="F:rRNA (guanine-N2-)-methyltransferase activity"/>
    <property type="evidence" value="ECO:0007669"/>
    <property type="project" value="InterPro"/>
</dbReference>
<dbReference type="SUPFAM" id="SSF53335">
    <property type="entry name" value="S-adenosyl-L-methionine-dependent methyltransferases"/>
    <property type="match status" value="1"/>
</dbReference>